<dbReference type="InterPro" id="IPR050273">
    <property type="entry name" value="GppA/Ppx_hydrolase"/>
</dbReference>
<dbReference type="AlphaFoldDB" id="A0A286TTQ6"/>
<name>A0A286TTQ6_9BACT</name>
<reference evidence="3" key="1">
    <citation type="journal article" date="2017" name="Environ. Microbiol. Rep.">
        <title>Genetic Diversity of Marine Anaerobic Ammonium-Oxidizing Bacteria as Revealed by Genomic and Proteomic Analyses of 'Candidatus Scalindua japonica'.</title>
        <authorList>
            <person name="Oshiki M."/>
            <person name="Mizuto K."/>
            <person name="Kimura Z."/>
            <person name="Kindaichi T."/>
            <person name="Satoh H."/>
            <person name="Okabe S."/>
        </authorList>
    </citation>
    <scope>NUCLEOTIDE SEQUENCE [LARGE SCALE GENOMIC DNA]</scope>
    <source>
        <strain evidence="3">husup-a2</strain>
    </source>
</reference>
<proteinExistence type="predicted"/>
<dbReference type="PANTHER" id="PTHR30005">
    <property type="entry name" value="EXOPOLYPHOSPHATASE"/>
    <property type="match status" value="1"/>
</dbReference>
<accession>A0A286TTQ6</accession>
<keyword evidence="3" id="KW-1185">Reference proteome</keyword>
<dbReference type="RefSeq" id="WP_096892389.1">
    <property type="nucleotide sequence ID" value="NZ_BAOS01000001.1"/>
</dbReference>
<evidence type="ECO:0000259" key="1">
    <source>
        <dbReference type="Pfam" id="PF02541"/>
    </source>
</evidence>
<gene>
    <name evidence="2" type="primary">gppA</name>
    <name evidence="2" type="ORF">SCALIN_C01_0185</name>
</gene>
<dbReference type="Gene3D" id="3.30.420.150">
    <property type="entry name" value="Exopolyphosphatase. Domain 2"/>
    <property type="match status" value="1"/>
</dbReference>
<feature type="domain" description="Ppx/GppA phosphatase N-terminal" evidence="1">
    <location>
        <begin position="17"/>
        <end position="299"/>
    </location>
</feature>
<dbReference type="OrthoDB" id="9807195at2"/>
<dbReference type="GO" id="GO:0016462">
    <property type="term" value="F:pyrophosphatase activity"/>
    <property type="evidence" value="ECO:0007669"/>
    <property type="project" value="TreeGrafter"/>
</dbReference>
<dbReference type="Gene3D" id="3.30.420.40">
    <property type="match status" value="1"/>
</dbReference>
<dbReference type="Pfam" id="PF02541">
    <property type="entry name" value="Ppx-GppA"/>
    <property type="match status" value="1"/>
</dbReference>
<dbReference type="InterPro" id="IPR003695">
    <property type="entry name" value="Ppx_GppA_N"/>
</dbReference>
<dbReference type="Proteomes" id="UP000218542">
    <property type="component" value="Unassembled WGS sequence"/>
</dbReference>
<dbReference type="PANTHER" id="PTHR30005:SF0">
    <property type="entry name" value="RETROGRADE REGULATION PROTEIN 2"/>
    <property type="match status" value="1"/>
</dbReference>
<dbReference type="EMBL" id="BAOS01000001">
    <property type="protein sequence ID" value="GAX59254.1"/>
    <property type="molecule type" value="Genomic_DNA"/>
</dbReference>
<organism evidence="2 3">
    <name type="scientific">Candidatus Scalindua japonica</name>
    <dbReference type="NCBI Taxonomy" id="1284222"/>
    <lineage>
        <taxon>Bacteria</taxon>
        <taxon>Pseudomonadati</taxon>
        <taxon>Planctomycetota</taxon>
        <taxon>Candidatus Brocadiia</taxon>
        <taxon>Candidatus Brocadiales</taxon>
        <taxon>Candidatus Scalinduaceae</taxon>
        <taxon>Candidatus Scalindua</taxon>
    </lineage>
</organism>
<evidence type="ECO:0000313" key="3">
    <source>
        <dbReference type="Proteomes" id="UP000218542"/>
    </source>
</evidence>
<protein>
    <submittedName>
        <fullName evidence="2">Phosphatase</fullName>
    </submittedName>
</protein>
<sequence length="303" mass="33394">MLKASIDLGTNTCLMLIAEVESGAVNKVLADHARIVRLGEGVDKKGYLQSDAMERTLTCMDEYRKIVSEVGISPMDVVCVATSQARDAENGMGFFAGVEKEYGFRFRVISGQDEARLSFMGSLLPGMAPSSHAVVDIGGGSTEFVTAKEDRSVDLGSVRFTERYLISDPVIDEEFRVCLSEIDNKLEELVDWRCSIPANIQMLAVAGTATTLASWHLGLRVFDAAEVENVKFTNQDLLRMVNNLKRMTVAERREQAGIEPKRADVLLAGAMIMWRTMEKLDFQTCSVSSRGLRYGVLMGNNSI</sequence>
<dbReference type="SUPFAM" id="SSF53067">
    <property type="entry name" value="Actin-like ATPase domain"/>
    <property type="match status" value="2"/>
</dbReference>
<dbReference type="InterPro" id="IPR043129">
    <property type="entry name" value="ATPase_NBD"/>
</dbReference>
<comment type="caution">
    <text evidence="2">The sequence shown here is derived from an EMBL/GenBank/DDBJ whole genome shotgun (WGS) entry which is preliminary data.</text>
</comment>
<evidence type="ECO:0000313" key="2">
    <source>
        <dbReference type="EMBL" id="GAX59254.1"/>
    </source>
</evidence>
<dbReference type="CDD" id="cd24054">
    <property type="entry name" value="ASKHA_NBD_AaPPX-GppA_MtPPX2-like"/>
    <property type="match status" value="1"/>
</dbReference>